<gene>
    <name evidence="1" type="ORF">KIN20_017318</name>
</gene>
<evidence type="ECO:0000313" key="2">
    <source>
        <dbReference type="Proteomes" id="UP001196413"/>
    </source>
</evidence>
<comment type="caution">
    <text evidence="1">The sequence shown here is derived from an EMBL/GenBank/DDBJ whole genome shotgun (WGS) entry which is preliminary data.</text>
</comment>
<protein>
    <submittedName>
        <fullName evidence="1">Uncharacterized protein</fullName>
    </submittedName>
</protein>
<name>A0AAD5QQN1_PARTN</name>
<accession>A0AAD5QQN1</accession>
<keyword evidence="2" id="KW-1185">Reference proteome</keyword>
<reference evidence="1" key="1">
    <citation type="submission" date="2021-06" db="EMBL/GenBank/DDBJ databases">
        <title>Parelaphostrongylus tenuis whole genome reference sequence.</title>
        <authorList>
            <person name="Garwood T.J."/>
            <person name="Larsen P.A."/>
            <person name="Fountain-Jones N.M."/>
            <person name="Garbe J.R."/>
            <person name="Macchietto M.G."/>
            <person name="Kania S.A."/>
            <person name="Gerhold R.W."/>
            <person name="Richards J.E."/>
            <person name="Wolf T.M."/>
        </authorList>
    </citation>
    <scope>NUCLEOTIDE SEQUENCE</scope>
    <source>
        <strain evidence="1">MNPRO001-30</strain>
        <tissue evidence="1">Meninges</tissue>
    </source>
</reference>
<dbReference type="AlphaFoldDB" id="A0AAD5QQN1"/>
<dbReference type="EMBL" id="JAHQIW010003475">
    <property type="protein sequence ID" value="KAJ1358797.1"/>
    <property type="molecule type" value="Genomic_DNA"/>
</dbReference>
<sequence>MPPTSNKYAAVNDKSFGNPYVRLDLQPAHVSNVDNNTVLPQSDLMVFSYTPKHHVHYTVEEFSMTRFGTYRKRRDDTLLKCTQREAANRRMRVDAHTSDANNIHPQVTEAGHSTDANSINTLQRNLPNSSSTMYPDPNIADLETLRTLTAQQRQAVVNHNQRCFLCELMSLLSSCNCRGNIVPLSYLNSGITQ</sequence>
<organism evidence="1 2">
    <name type="scientific">Parelaphostrongylus tenuis</name>
    <name type="common">Meningeal worm</name>
    <dbReference type="NCBI Taxonomy" id="148309"/>
    <lineage>
        <taxon>Eukaryota</taxon>
        <taxon>Metazoa</taxon>
        <taxon>Ecdysozoa</taxon>
        <taxon>Nematoda</taxon>
        <taxon>Chromadorea</taxon>
        <taxon>Rhabditida</taxon>
        <taxon>Rhabditina</taxon>
        <taxon>Rhabditomorpha</taxon>
        <taxon>Strongyloidea</taxon>
        <taxon>Metastrongylidae</taxon>
        <taxon>Parelaphostrongylus</taxon>
    </lineage>
</organism>
<proteinExistence type="predicted"/>
<dbReference type="Proteomes" id="UP001196413">
    <property type="component" value="Unassembled WGS sequence"/>
</dbReference>
<evidence type="ECO:0000313" key="1">
    <source>
        <dbReference type="EMBL" id="KAJ1358797.1"/>
    </source>
</evidence>